<evidence type="ECO:0000256" key="1">
    <source>
        <dbReference type="SAM" id="MobiDB-lite"/>
    </source>
</evidence>
<feature type="transmembrane region" description="Helical" evidence="2">
    <location>
        <begin position="46"/>
        <end position="64"/>
    </location>
</feature>
<keyword evidence="2" id="KW-1133">Transmembrane helix</keyword>
<gene>
    <name evidence="3" type="ORF">F0U47_13005</name>
</gene>
<dbReference type="EMBL" id="VUJW01000007">
    <property type="protein sequence ID" value="KAA1426658.1"/>
    <property type="molecule type" value="Genomic_DNA"/>
</dbReference>
<dbReference type="Proteomes" id="UP000324351">
    <property type="component" value="Unassembled WGS sequence"/>
</dbReference>
<comment type="caution">
    <text evidence="3">The sequence shown here is derived from an EMBL/GenBank/DDBJ whole genome shotgun (WGS) entry which is preliminary data.</text>
</comment>
<proteinExistence type="predicted"/>
<feature type="transmembrane region" description="Helical" evidence="2">
    <location>
        <begin position="111"/>
        <end position="129"/>
    </location>
</feature>
<accession>A0A5B1M2L7</accession>
<keyword evidence="2" id="KW-0472">Membrane</keyword>
<keyword evidence="2" id="KW-0812">Transmembrane</keyword>
<evidence type="ECO:0000313" key="4">
    <source>
        <dbReference type="Proteomes" id="UP000324351"/>
    </source>
</evidence>
<evidence type="ECO:0000256" key="2">
    <source>
        <dbReference type="SAM" id="Phobius"/>
    </source>
</evidence>
<feature type="transmembrane region" description="Helical" evidence="2">
    <location>
        <begin position="71"/>
        <end position="91"/>
    </location>
</feature>
<evidence type="ECO:0000313" key="3">
    <source>
        <dbReference type="EMBL" id="KAA1426658.1"/>
    </source>
</evidence>
<feature type="region of interest" description="Disordered" evidence="1">
    <location>
        <begin position="218"/>
        <end position="242"/>
    </location>
</feature>
<feature type="transmembrane region" description="Helical" evidence="2">
    <location>
        <begin position="150"/>
        <end position="171"/>
    </location>
</feature>
<name>A0A5B1M2L7_9ACTN</name>
<dbReference type="AlphaFoldDB" id="A0A5B1M2L7"/>
<dbReference type="RefSeq" id="WP_149750913.1">
    <property type="nucleotide sequence ID" value="NZ_VUJW01000007.1"/>
</dbReference>
<reference evidence="3 4" key="1">
    <citation type="submission" date="2019-09" db="EMBL/GenBank/DDBJ databases">
        <title>Nocardioides panacisoli sp. nov., isolated from the soil of a ginseng field.</title>
        <authorList>
            <person name="Cho C."/>
        </authorList>
    </citation>
    <scope>NUCLEOTIDE SEQUENCE [LARGE SCALE GENOMIC DNA]</scope>
    <source>
        <strain evidence="3 4">BN140041</strain>
    </source>
</reference>
<sequence>MNPTEGNDQGATTTNPALLSALTTEHYTLQSARSSTVLEANGRSQLFLAALTGAVVALALVAELEGLGRTFTVFALSLLPAVLALGLTTYVRLADLTVQDALYARAIGRIRAFYFTIEPAAVSYWLLPAGDDPHAVMRQAGQQHSRWHHMSHAATAVAALTSVVTGVLYALVAQVGRTSEPPLIGVGATVVAVGVFALLMVDQGRRWRRVEAAHPTLFQDDGAPRPGAAELSGRWAHQGTNQ</sequence>
<organism evidence="3 4">
    <name type="scientific">Nocardioides antri</name>
    <dbReference type="NCBI Taxonomy" id="2607659"/>
    <lineage>
        <taxon>Bacteria</taxon>
        <taxon>Bacillati</taxon>
        <taxon>Actinomycetota</taxon>
        <taxon>Actinomycetes</taxon>
        <taxon>Propionibacteriales</taxon>
        <taxon>Nocardioidaceae</taxon>
        <taxon>Nocardioides</taxon>
    </lineage>
</organism>
<keyword evidence="4" id="KW-1185">Reference proteome</keyword>
<feature type="transmembrane region" description="Helical" evidence="2">
    <location>
        <begin position="183"/>
        <end position="201"/>
    </location>
</feature>
<reference evidence="3 4" key="2">
    <citation type="submission" date="2019-09" db="EMBL/GenBank/DDBJ databases">
        <authorList>
            <person name="Jin C."/>
        </authorList>
    </citation>
    <scope>NUCLEOTIDE SEQUENCE [LARGE SCALE GENOMIC DNA]</scope>
    <source>
        <strain evidence="3 4">BN140041</strain>
    </source>
</reference>
<protein>
    <submittedName>
        <fullName evidence="3">Uncharacterized protein</fullName>
    </submittedName>
</protein>